<dbReference type="HOGENOM" id="CLU_3038926_0_0_2"/>
<dbReference type="Proteomes" id="UP000006663">
    <property type="component" value="Chromosome"/>
</dbReference>
<evidence type="ECO:0000313" key="3">
    <source>
        <dbReference type="Proteomes" id="UP000006663"/>
    </source>
</evidence>
<organism evidence="2 3">
    <name type="scientific">Halogeometricum borinquense (strain ATCC 700274 / DSM 11551 / JCM 10706 / KCTC 4070 / PR3)</name>
    <dbReference type="NCBI Taxonomy" id="469382"/>
    <lineage>
        <taxon>Archaea</taxon>
        <taxon>Methanobacteriati</taxon>
        <taxon>Methanobacteriota</taxon>
        <taxon>Stenosarchaea group</taxon>
        <taxon>Halobacteria</taxon>
        <taxon>Halobacteriales</taxon>
        <taxon>Haloferacaceae</taxon>
        <taxon>Halogeometricum</taxon>
    </lineage>
</organism>
<dbReference type="EMBL" id="CP001690">
    <property type="protein sequence ID" value="ADQ68282.1"/>
    <property type="molecule type" value="Genomic_DNA"/>
</dbReference>
<evidence type="ECO:0000256" key="1">
    <source>
        <dbReference type="SAM" id="MobiDB-lite"/>
    </source>
</evidence>
<dbReference type="STRING" id="469382.Hbor_27380"/>
<feature type="region of interest" description="Disordered" evidence="1">
    <location>
        <begin position="17"/>
        <end position="43"/>
    </location>
</feature>
<keyword evidence="3" id="KW-1185">Reference proteome</keyword>
<evidence type="ECO:0000313" key="2">
    <source>
        <dbReference type="EMBL" id="ADQ68282.1"/>
    </source>
</evidence>
<accession>E4NTX7</accession>
<protein>
    <submittedName>
        <fullName evidence="2">Uncharacterized protein</fullName>
    </submittedName>
</protein>
<dbReference type="KEGG" id="hbo:Hbor_27380"/>
<sequence length="54" mass="5985">MSRRFSANYPVSEEFSRRADTVSSLTTPKGFESESGANEVSGAGEFKSLFEEFQ</sequence>
<name>E4NTX7_HALBP</name>
<proteinExistence type="predicted"/>
<gene>
    <name evidence="2" type="ordered locus">Hbor_27380</name>
</gene>
<dbReference type="AlphaFoldDB" id="E4NTX7"/>
<reference evidence="2 3" key="1">
    <citation type="journal article" date="2009" name="Stand. Genomic Sci.">
        <title>Complete genome sequence of Halogeometricum borinquense type strain (PR3).</title>
        <authorList>
            <person name="Malfatti S."/>
            <person name="Tindall B.J."/>
            <person name="Schneider S."/>
            <person name="Fahnrich R."/>
            <person name="Lapidus A."/>
            <person name="Labuttii K."/>
            <person name="Copeland A."/>
            <person name="Glavina Del Rio T."/>
            <person name="Nolan M."/>
            <person name="Chen F."/>
            <person name="Lucas S."/>
            <person name="Tice H."/>
            <person name="Cheng J.F."/>
            <person name="Bruce D."/>
            <person name="Goodwin L."/>
            <person name="Pitluck S."/>
            <person name="Anderson I."/>
            <person name="Pati A."/>
            <person name="Ivanova N."/>
            <person name="Mavromatis K."/>
            <person name="Chen A."/>
            <person name="Palaniappan K."/>
            <person name="D'haeseleer P."/>
            <person name="Goker M."/>
            <person name="Bristow J."/>
            <person name="Eisen J.A."/>
            <person name="Markowitz V."/>
            <person name="Hugenholtz P."/>
            <person name="Kyrpides N.C."/>
            <person name="Klenk H.P."/>
            <person name="Chain P."/>
        </authorList>
    </citation>
    <scope>NUCLEOTIDE SEQUENCE [LARGE SCALE GENOMIC DNA]</scope>
    <source>
        <strain evidence="3">ATCC 700274 / DSM 11551 / JCM 10706 / KCTC 4070 / PR3</strain>
    </source>
</reference>